<keyword evidence="2" id="KW-1185">Reference proteome</keyword>
<evidence type="ECO:0000313" key="2">
    <source>
        <dbReference type="Proteomes" id="UP001497535"/>
    </source>
</evidence>
<dbReference type="EMBL" id="CAVMJV010000003">
    <property type="protein sequence ID" value="CAK5018560.1"/>
    <property type="molecule type" value="Genomic_DNA"/>
</dbReference>
<evidence type="ECO:0000313" key="1">
    <source>
        <dbReference type="EMBL" id="CAK5018560.1"/>
    </source>
</evidence>
<proteinExistence type="predicted"/>
<comment type="caution">
    <text evidence="1">The sequence shown here is derived from an EMBL/GenBank/DDBJ whole genome shotgun (WGS) entry which is preliminary data.</text>
</comment>
<dbReference type="Proteomes" id="UP001497535">
    <property type="component" value="Unassembled WGS sequence"/>
</dbReference>
<accession>A0ACB0XUG9</accession>
<protein>
    <submittedName>
        <fullName evidence="1">Uncharacterized protein</fullName>
    </submittedName>
</protein>
<organism evidence="1 2">
    <name type="scientific">Meloidogyne enterolobii</name>
    <name type="common">Root-knot nematode worm</name>
    <name type="synonym">Meloidogyne mayaguensis</name>
    <dbReference type="NCBI Taxonomy" id="390850"/>
    <lineage>
        <taxon>Eukaryota</taxon>
        <taxon>Metazoa</taxon>
        <taxon>Ecdysozoa</taxon>
        <taxon>Nematoda</taxon>
        <taxon>Chromadorea</taxon>
        <taxon>Rhabditida</taxon>
        <taxon>Tylenchina</taxon>
        <taxon>Tylenchomorpha</taxon>
        <taxon>Tylenchoidea</taxon>
        <taxon>Meloidogynidae</taxon>
        <taxon>Meloidogyninae</taxon>
        <taxon>Meloidogyne</taxon>
    </lineage>
</organism>
<reference evidence="1" key="1">
    <citation type="submission" date="2023-11" db="EMBL/GenBank/DDBJ databases">
        <authorList>
            <person name="Poullet M."/>
        </authorList>
    </citation>
    <scope>NUCLEOTIDE SEQUENCE</scope>
    <source>
        <strain evidence="1">E1834</strain>
    </source>
</reference>
<sequence length="66" mass="6756">MSPTKFLYLFTIICFILILKFNIASTGCCCSGGALKCADPPFGDCGTPCCSCSPPLCSDPGAPGPC</sequence>
<name>A0ACB0XUG9_MELEN</name>
<gene>
    <name evidence="1" type="ORF">MENTE1834_LOCUS3864</name>
</gene>